<feature type="signal peptide" evidence="5">
    <location>
        <begin position="1"/>
        <end position="21"/>
    </location>
</feature>
<proteinExistence type="inferred from homology"/>
<keyword evidence="8" id="KW-1185">Reference proteome</keyword>
<gene>
    <name evidence="7" type="ORF">ILUMI_00425</name>
</gene>
<sequence>MNISNFLILVITLFGLHTVNCSSDKNIVRARIESCPGCQLNRLTEVKQFIFEDVPKYQNVEFKKIPGAPPEVVFLDEKDNELERIELRSFNRKECNDLLKKKGFVMDSNAKEL</sequence>
<evidence type="ECO:0000256" key="1">
    <source>
        <dbReference type="ARBA" id="ARBA00005742"/>
    </source>
</evidence>
<evidence type="ECO:0000256" key="5">
    <source>
        <dbReference type="SAM" id="SignalP"/>
    </source>
</evidence>
<dbReference type="Gene3D" id="3.40.30.50">
    <property type="entry name" value="Sep15/SelM thioredoxin-like domain, active-site redox motif"/>
    <property type="match status" value="1"/>
</dbReference>
<keyword evidence="2 5" id="KW-0732">Signal</keyword>
<evidence type="ECO:0000256" key="3">
    <source>
        <dbReference type="ARBA" id="ARBA00022933"/>
    </source>
</evidence>
<feature type="chain" id="PRO_5035446090" description="Selenoprotein M" evidence="5">
    <location>
        <begin position="22"/>
        <end position="113"/>
    </location>
</feature>
<comment type="similarity">
    <text evidence="1">Belongs to the selenoprotein M/F family.</text>
</comment>
<name>A0A8K0DMB3_IGNLU</name>
<dbReference type="GO" id="GO:0016491">
    <property type="term" value="F:oxidoreductase activity"/>
    <property type="evidence" value="ECO:0007669"/>
    <property type="project" value="TreeGrafter"/>
</dbReference>
<evidence type="ECO:0000256" key="4">
    <source>
        <dbReference type="ARBA" id="ARBA00040773"/>
    </source>
</evidence>
<evidence type="ECO:0000256" key="2">
    <source>
        <dbReference type="ARBA" id="ARBA00022729"/>
    </source>
</evidence>
<evidence type="ECO:0000259" key="6">
    <source>
        <dbReference type="Pfam" id="PF08806"/>
    </source>
</evidence>
<organism evidence="7 8">
    <name type="scientific">Ignelater luminosus</name>
    <name type="common">Cucubano</name>
    <name type="synonym">Pyrophorus luminosus</name>
    <dbReference type="NCBI Taxonomy" id="2038154"/>
    <lineage>
        <taxon>Eukaryota</taxon>
        <taxon>Metazoa</taxon>
        <taxon>Ecdysozoa</taxon>
        <taxon>Arthropoda</taxon>
        <taxon>Hexapoda</taxon>
        <taxon>Insecta</taxon>
        <taxon>Pterygota</taxon>
        <taxon>Neoptera</taxon>
        <taxon>Endopterygota</taxon>
        <taxon>Coleoptera</taxon>
        <taxon>Polyphaga</taxon>
        <taxon>Elateriformia</taxon>
        <taxon>Elateroidea</taxon>
        <taxon>Elateridae</taxon>
        <taxon>Agrypninae</taxon>
        <taxon>Pyrophorini</taxon>
        <taxon>Ignelater</taxon>
    </lineage>
</organism>
<evidence type="ECO:0000313" key="8">
    <source>
        <dbReference type="Proteomes" id="UP000801492"/>
    </source>
</evidence>
<dbReference type="InterPro" id="IPR039992">
    <property type="entry name" value="Sep15_SelM"/>
</dbReference>
<accession>A0A8K0DMB3</accession>
<dbReference type="Pfam" id="PF08806">
    <property type="entry name" value="Sep15_SelM"/>
    <property type="match status" value="1"/>
</dbReference>
<dbReference type="PANTHER" id="PTHR13077">
    <property type="entry name" value="SELENOPROTEIN F"/>
    <property type="match status" value="1"/>
</dbReference>
<reference evidence="7" key="1">
    <citation type="submission" date="2019-08" db="EMBL/GenBank/DDBJ databases">
        <title>The genome of the North American firefly Photinus pyralis.</title>
        <authorList>
            <consortium name="Photinus pyralis genome working group"/>
            <person name="Fallon T.R."/>
            <person name="Sander Lower S.E."/>
            <person name="Weng J.-K."/>
        </authorList>
    </citation>
    <scope>NUCLEOTIDE SEQUENCE</scope>
    <source>
        <strain evidence="7">TRF0915ILg1</strain>
        <tissue evidence="7">Whole body</tissue>
    </source>
</reference>
<dbReference type="EMBL" id="VTPC01000447">
    <property type="protein sequence ID" value="KAF2905748.1"/>
    <property type="molecule type" value="Genomic_DNA"/>
</dbReference>
<protein>
    <recommendedName>
        <fullName evidence="4">Selenoprotein M</fullName>
    </recommendedName>
</protein>
<dbReference type="SUPFAM" id="SSF52833">
    <property type="entry name" value="Thioredoxin-like"/>
    <property type="match status" value="1"/>
</dbReference>
<dbReference type="InterPro" id="IPR036249">
    <property type="entry name" value="Thioredoxin-like_sf"/>
</dbReference>
<comment type="caution">
    <text evidence="7">The sequence shown here is derived from an EMBL/GenBank/DDBJ whole genome shotgun (WGS) entry which is preliminary data.</text>
</comment>
<dbReference type="Proteomes" id="UP000801492">
    <property type="component" value="Unassembled WGS sequence"/>
</dbReference>
<keyword evidence="3" id="KW-0712">Selenocysteine</keyword>
<feature type="domain" description="Selenoprotein F/M" evidence="6">
    <location>
        <begin position="30"/>
        <end position="104"/>
    </location>
</feature>
<evidence type="ECO:0000313" key="7">
    <source>
        <dbReference type="EMBL" id="KAF2905748.1"/>
    </source>
</evidence>
<dbReference type="AlphaFoldDB" id="A0A8K0DMB3"/>
<dbReference type="OrthoDB" id="25165at2759"/>
<dbReference type="InterPro" id="IPR038219">
    <property type="entry name" value="Sep15/SelM_sf"/>
</dbReference>
<dbReference type="PANTHER" id="PTHR13077:SF7">
    <property type="entry name" value="SELENOPROTEIN M"/>
    <property type="match status" value="1"/>
</dbReference>
<dbReference type="InterPro" id="IPR014912">
    <property type="entry name" value="Sep15_SelM_dom"/>
</dbReference>
<dbReference type="GO" id="GO:0005788">
    <property type="term" value="C:endoplasmic reticulum lumen"/>
    <property type="evidence" value="ECO:0007669"/>
    <property type="project" value="TreeGrafter"/>
</dbReference>